<dbReference type="InterPro" id="IPR036409">
    <property type="entry name" value="Aldolase_II/adducin_N_sf"/>
</dbReference>
<proteinExistence type="predicted"/>
<feature type="compositionally biased region" description="Polar residues" evidence="1">
    <location>
        <begin position="8"/>
        <end position="18"/>
    </location>
</feature>
<sequence>MAPPSAVEPQNGSETKPSNAAPLEPGLNEKKSKIKALSFPSPPKFDDPYKERAYLKGRLAAAFRIFGKYGY</sequence>
<gene>
    <name evidence="2" type="ORF">M421DRAFT_419202</name>
</gene>
<dbReference type="EMBL" id="ML978964">
    <property type="protein sequence ID" value="KAF1930162.1"/>
    <property type="molecule type" value="Genomic_DNA"/>
</dbReference>
<organism evidence="2 3">
    <name type="scientific">Didymella exigua CBS 183.55</name>
    <dbReference type="NCBI Taxonomy" id="1150837"/>
    <lineage>
        <taxon>Eukaryota</taxon>
        <taxon>Fungi</taxon>
        <taxon>Dikarya</taxon>
        <taxon>Ascomycota</taxon>
        <taxon>Pezizomycotina</taxon>
        <taxon>Dothideomycetes</taxon>
        <taxon>Pleosporomycetidae</taxon>
        <taxon>Pleosporales</taxon>
        <taxon>Pleosporineae</taxon>
        <taxon>Didymellaceae</taxon>
        <taxon>Didymella</taxon>
    </lineage>
</organism>
<dbReference type="OrthoDB" id="3238794at2759"/>
<reference evidence="2" key="1">
    <citation type="journal article" date="2020" name="Stud. Mycol.">
        <title>101 Dothideomycetes genomes: a test case for predicting lifestyles and emergence of pathogens.</title>
        <authorList>
            <person name="Haridas S."/>
            <person name="Albert R."/>
            <person name="Binder M."/>
            <person name="Bloem J."/>
            <person name="Labutti K."/>
            <person name="Salamov A."/>
            <person name="Andreopoulos B."/>
            <person name="Baker S."/>
            <person name="Barry K."/>
            <person name="Bills G."/>
            <person name="Bluhm B."/>
            <person name="Cannon C."/>
            <person name="Castanera R."/>
            <person name="Culley D."/>
            <person name="Daum C."/>
            <person name="Ezra D."/>
            <person name="Gonzalez J."/>
            <person name="Henrissat B."/>
            <person name="Kuo A."/>
            <person name="Liang C."/>
            <person name="Lipzen A."/>
            <person name="Lutzoni F."/>
            <person name="Magnuson J."/>
            <person name="Mondo S."/>
            <person name="Nolan M."/>
            <person name="Ohm R."/>
            <person name="Pangilinan J."/>
            <person name="Park H.-J."/>
            <person name="Ramirez L."/>
            <person name="Alfaro M."/>
            <person name="Sun H."/>
            <person name="Tritt A."/>
            <person name="Yoshinaga Y."/>
            <person name="Zwiers L.-H."/>
            <person name="Turgeon B."/>
            <person name="Goodwin S."/>
            <person name="Spatafora J."/>
            <person name="Crous P."/>
            <person name="Grigoriev I."/>
        </authorList>
    </citation>
    <scope>NUCLEOTIDE SEQUENCE</scope>
    <source>
        <strain evidence="2">CBS 183.55</strain>
    </source>
</reference>
<dbReference type="Gene3D" id="3.40.225.10">
    <property type="entry name" value="Class II aldolase/adducin N-terminal domain"/>
    <property type="match status" value="1"/>
</dbReference>
<accession>A0A6A5RQU3</accession>
<dbReference type="AlphaFoldDB" id="A0A6A5RQU3"/>
<evidence type="ECO:0000256" key="1">
    <source>
        <dbReference type="SAM" id="MobiDB-lite"/>
    </source>
</evidence>
<keyword evidence="3" id="KW-1185">Reference proteome</keyword>
<dbReference type="RefSeq" id="XP_033450410.1">
    <property type="nucleotide sequence ID" value="XM_033592039.1"/>
</dbReference>
<feature type="non-terminal residue" evidence="2">
    <location>
        <position position="71"/>
    </location>
</feature>
<feature type="region of interest" description="Disordered" evidence="1">
    <location>
        <begin position="1"/>
        <end position="48"/>
    </location>
</feature>
<evidence type="ECO:0000313" key="2">
    <source>
        <dbReference type="EMBL" id="KAF1930162.1"/>
    </source>
</evidence>
<dbReference type="Proteomes" id="UP000800082">
    <property type="component" value="Unassembled WGS sequence"/>
</dbReference>
<evidence type="ECO:0000313" key="3">
    <source>
        <dbReference type="Proteomes" id="UP000800082"/>
    </source>
</evidence>
<dbReference type="GeneID" id="54349707"/>
<name>A0A6A5RQU3_9PLEO</name>
<protein>
    <submittedName>
        <fullName evidence="2">Uncharacterized protein</fullName>
    </submittedName>
</protein>